<dbReference type="SUPFAM" id="SSF53098">
    <property type="entry name" value="Ribonuclease H-like"/>
    <property type="match status" value="1"/>
</dbReference>
<evidence type="ECO:0000313" key="1">
    <source>
        <dbReference type="EMBL" id="NWD96480.1"/>
    </source>
</evidence>
<gene>
    <name evidence="1" type="ORF">HX871_18820</name>
</gene>
<dbReference type="Proteomes" id="UP000572863">
    <property type="component" value="Unassembled WGS sequence"/>
</dbReference>
<comment type="caution">
    <text evidence="1">The sequence shown here is derived from an EMBL/GenBank/DDBJ whole genome shotgun (WGS) entry which is preliminary data.</text>
</comment>
<accession>A0ABX2QYQ0</accession>
<dbReference type="InterPro" id="IPR051274">
    <property type="entry name" value="3-5_Exoribonuclease"/>
</dbReference>
<protein>
    <recommendedName>
        <fullName evidence="3">Exonuclease domain-containing protein</fullName>
    </recommendedName>
</protein>
<evidence type="ECO:0008006" key="3">
    <source>
        <dbReference type="Google" id="ProtNLM"/>
    </source>
</evidence>
<keyword evidence="2" id="KW-1185">Reference proteome</keyword>
<name>A0ABX2QYQ0_9PSED</name>
<proteinExistence type="predicted"/>
<reference evidence="1 2" key="1">
    <citation type="submission" date="2020-04" db="EMBL/GenBank/DDBJ databases">
        <title>Molecular characterization of pseudomonads from Agaricus bisporus reveal novel blotch 2 pathogens in Western Europe.</title>
        <authorList>
            <person name="Taparia T."/>
            <person name="Krijger M."/>
            <person name="Haynes E."/>
            <person name="Elpinstone J.G."/>
            <person name="Noble R."/>
            <person name="Van Der Wolf J."/>
        </authorList>
    </citation>
    <scope>NUCLEOTIDE SEQUENCE [LARGE SCALE GENOMIC DNA]</scope>
    <source>
        <strain evidence="1 2">P7774</strain>
    </source>
</reference>
<organism evidence="1 2">
    <name type="scientific">Pseudomonas reactans</name>
    <dbReference type="NCBI Taxonomy" id="117680"/>
    <lineage>
        <taxon>Bacteria</taxon>
        <taxon>Pseudomonadati</taxon>
        <taxon>Pseudomonadota</taxon>
        <taxon>Gammaproteobacteria</taxon>
        <taxon>Pseudomonadales</taxon>
        <taxon>Pseudomonadaceae</taxon>
        <taxon>Pseudomonas</taxon>
    </lineage>
</organism>
<dbReference type="InterPro" id="IPR012337">
    <property type="entry name" value="RNaseH-like_sf"/>
</dbReference>
<dbReference type="InterPro" id="IPR036397">
    <property type="entry name" value="RNaseH_sf"/>
</dbReference>
<dbReference type="Gene3D" id="3.30.420.10">
    <property type="entry name" value="Ribonuclease H-like superfamily/Ribonuclease H"/>
    <property type="match status" value="1"/>
</dbReference>
<dbReference type="EMBL" id="JACARY010000040">
    <property type="protein sequence ID" value="NWD96480.1"/>
    <property type="molecule type" value="Genomic_DNA"/>
</dbReference>
<dbReference type="PANTHER" id="PTHR23044">
    <property type="entry name" value="3'-5' EXONUCLEASE ERI1-RELATED"/>
    <property type="match status" value="1"/>
</dbReference>
<dbReference type="PANTHER" id="PTHR23044:SF61">
    <property type="entry name" value="3'-5' EXORIBONUCLEASE 1-RELATED"/>
    <property type="match status" value="1"/>
</dbReference>
<evidence type="ECO:0000313" key="2">
    <source>
        <dbReference type="Proteomes" id="UP000572863"/>
    </source>
</evidence>
<sequence>MGLAVIDLDSLEIVDGFQPFVRPQINPTLTTFCKRLTPIQQTDVDGALTYQEVGEELRTFAVAYADAAWASWGEYDARQLQRDAGFAACPSLLEGVPHFDARK</sequence>